<accession>A0A2R6AWX7</accession>
<sequence>MIALAIFAHLSDLHVGGLTEKFLRKKEEETVNAFVEECLKEKVDFVLISGDLFDSNIPPLSEAIMLTKHLRALRDRGTRIYAIYGNHDYSALHSSMIELLAADGLLTLVEGAVKDPSGIVINGVHGRPGAKEVVLFERAENLEHKGSEPAVFMFHTAIYETGLIPRSEETIALSKLPQGYSYYAAGHIHKRLELKTKDGKPVNYPGPLFVGYGLGDLESYLKGEQRGFYFVQLERETLDFEYVPLRLLEGEYIEISAEGKSDADLCEQVCERVRQSASRLSKEALILVKIWGKLASGRRSSVIRRLSSLAKEVGVELKFNDRALLDPEEVVVERGEEFEKRALEALASSFPAKVSVEFVSSLIDTLGEEKREGETDADYEEKIKAQVLKKLEEATGESFELQD</sequence>
<protein>
    <recommendedName>
        <fullName evidence="4">Calcineurin-like phosphoesterase domain-containing protein</fullName>
    </recommendedName>
</protein>
<dbReference type="InterPro" id="IPR004843">
    <property type="entry name" value="Calcineurin-like_PHP"/>
</dbReference>
<dbReference type="InterPro" id="IPR041796">
    <property type="entry name" value="Mre11_N"/>
</dbReference>
<dbReference type="GO" id="GO:0004527">
    <property type="term" value="F:exonuclease activity"/>
    <property type="evidence" value="ECO:0007669"/>
    <property type="project" value="UniProtKB-KW"/>
</dbReference>
<dbReference type="AlphaFoldDB" id="A0A2R6AWX7"/>
<name>A0A2R6AWX7_9ARCH</name>
<dbReference type="InterPro" id="IPR050535">
    <property type="entry name" value="DNA_Repair-Maintenance_Comp"/>
</dbReference>
<dbReference type="InterPro" id="IPR029052">
    <property type="entry name" value="Metallo-depent_PP-like"/>
</dbReference>
<dbReference type="Proteomes" id="UP000240838">
    <property type="component" value="Unassembled WGS sequence"/>
</dbReference>
<evidence type="ECO:0000256" key="2">
    <source>
        <dbReference type="ARBA" id="ARBA00022801"/>
    </source>
</evidence>
<evidence type="ECO:0000256" key="3">
    <source>
        <dbReference type="ARBA" id="ARBA00022839"/>
    </source>
</evidence>
<organism evidence="5 6">
    <name type="scientific">Candidatus Marsarchaeota G1 archaeon OSP_B</name>
    <dbReference type="NCBI Taxonomy" id="1978153"/>
    <lineage>
        <taxon>Archaea</taxon>
        <taxon>Candidatus Marsarchaeota</taxon>
        <taxon>Candidatus Marsarchaeota group 1</taxon>
    </lineage>
</organism>
<dbReference type="Pfam" id="PF00149">
    <property type="entry name" value="Metallophos"/>
    <property type="match status" value="1"/>
</dbReference>
<evidence type="ECO:0000259" key="4">
    <source>
        <dbReference type="Pfam" id="PF00149"/>
    </source>
</evidence>
<reference evidence="5 6" key="1">
    <citation type="submission" date="2017-04" db="EMBL/GenBank/DDBJ databases">
        <title>Novel microbial lineages endemic to geothermal iron-oxide mats fill important gaps in the evolutionary history of Archaea.</title>
        <authorList>
            <person name="Jay Z.J."/>
            <person name="Beam J.P."/>
            <person name="Dlakic M."/>
            <person name="Rusch D.B."/>
            <person name="Kozubal M.A."/>
            <person name="Inskeep W.P."/>
        </authorList>
    </citation>
    <scope>NUCLEOTIDE SEQUENCE [LARGE SCALE GENOMIC DNA]</scope>
    <source>
        <strain evidence="5">OSP_B</strain>
    </source>
</reference>
<keyword evidence="3" id="KW-0269">Exonuclease</keyword>
<dbReference type="EMBL" id="NEXA01000158">
    <property type="protein sequence ID" value="PSN90901.1"/>
    <property type="molecule type" value="Genomic_DNA"/>
</dbReference>
<dbReference type="Gene3D" id="3.60.21.10">
    <property type="match status" value="1"/>
</dbReference>
<feature type="domain" description="Calcineurin-like phosphoesterase" evidence="4">
    <location>
        <begin position="7"/>
        <end position="190"/>
    </location>
</feature>
<evidence type="ECO:0000256" key="1">
    <source>
        <dbReference type="ARBA" id="ARBA00022722"/>
    </source>
</evidence>
<dbReference type="PANTHER" id="PTHR30337:SF0">
    <property type="entry name" value="NUCLEASE SBCCD SUBUNIT D"/>
    <property type="match status" value="1"/>
</dbReference>
<gene>
    <name evidence="5" type="ORF">B9P99_04410</name>
</gene>
<evidence type="ECO:0000313" key="5">
    <source>
        <dbReference type="EMBL" id="PSN90901.1"/>
    </source>
</evidence>
<dbReference type="SUPFAM" id="SSF56300">
    <property type="entry name" value="Metallo-dependent phosphatases"/>
    <property type="match status" value="1"/>
</dbReference>
<keyword evidence="1" id="KW-0540">Nuclease</keyword>
<proteinExistence type="predicted"/>
<dbReference type="CDD" id="cd00840">
    <property type="entry name" value="MPP_Mre11_N"/>
    <property type="match status" value="1"/>
</dbReference>
<evidence type="ECO:0000313" key="6">
    <source>
        <dbReference type="Proteomes" id="UP000240838"/>
    </source>
</evidence>
<comment type="caution">
    <text evidence="5">The sequence shown here is derived from an EMBL/GenBank/DDBJ whole genome shotgun (WGS) entry which is preliminary data.</text>
</comment>
<dbReference type="PANTHER" id="PTHR30337">
    <property type="entry name" value="COMPONENT OF ATP-DEPENDENT DSDNA EXONUCLEASE"/>
    <property type="match status" value="1"/>
</dbReference>
<keyword evidence="2" id="KW-0378">Hydrolase</keyword>